<dbReference type="InterPro" id="IPR035901">
    <property type="entry name" value="GIY-YIG_endonuc_sf"/>
</dbReference>
<accession>X1HJV6</accession>
<dbReference type="GO" id="GO:0006974">
    <property type="term" value="P:DNA damage response"/>
    <property type="evidence" value="ECO:0007669"/>
    <property type="project" value="TreeGrafter"/>
</dbReference>
<feature type="domain" description="GIY-YIG" evidence="1">
    <location>
        <begin position="12"/>
        <end position="56"/>
    </location>
</feature>
<dbReference type="SUPFAM" id="SSF82771">
    <property type="entry name" value="GIY-YIG endonuclease"/>
    <property type="match status" value="1"/>
</dbReference>
<dbReference type="InterPro" id="IPR050066">
    <property type="entry name" value="UvrABC_protein_C"/>
</dbReference>
<protein>
    <recommendedName>
        <fullName evidence="1">GIY-YIG domain-containing protein</fullName>
    </recommendedName>
</protein>
<evidence type="ECO:0000259" key="1">
    <source>
        <dbReference type="PROSITE" id="PS50164"/>
    </source>
</evidence>
<proteinExistence type="predicted"/>
<dbReference type="Gene3D" id="3.40.1440.10">
    <property type="entry name" value="GIY-YIG endonuclease"/>
    <property type="match status" value="1"/>
</dbReference>
<comment type="caution">
    <text evidence="2">The sequence shown here is derived from an EMBL/GenBank/DDBJ whole genome shotgun (WGS) entry which is preliminary data.</text>
</comment>
<dbReference type="AlphaFoldDB" id="X1HJV6"/>
<dbReference type="GO" id="GO:0009380">
    <property type="term" value="C:excinuclease repair complex"/>
    <property type="evidence" value="ECO:0007669"/>
    <property type="project" value="TreeGrafter"/>
</dbReference>
<gene>
    <name evidence="2" type="ORF">S03H2_51077</name>
</gene>
<name>X1HJV6_9ZZZZ</name>
<dbReference type="InterPro" id="IPR000305">
    <property type="entry name" value="GIY-YIG_endonuc"/>
</dbReference>
<organism evidence="2">
    <name type="scientific">marine sediment metagenome</name>
    <dbReference type="NCBI Taxonomy" id="412755"/>
    <lineage>
        <taxon>unclassified sequences</taxon>
        <taxon>metagenomes</taxon>
        <taxon>ecological metagenomes</taxon>
    </lineage>
</organism>
<evidence type="ECO:0000313" key="2">
    <source>
        <dbReference type="EMBL" id="GAH70406.1"/>
    </source>
</evidence>
<dbReference type="EMBL" id="BARU01032381">
    <property type="protein sequence ID" value="GAH70406.1"/>
    <property type="molecule type" value="Genomic_DNA"/>
</dbReference>
<dbReference type="PROSITE" id="PS50164">
    <property type="entry name" value="GIY_YIG"/>
    <property type="match status" value="1"/>
</dbReference>
<dbReference type="PANTHER" id="PTHR30562:SF1">
    <property type="entry name" value="UVRABC SYSTEM PROTEIN C"/>
    <property type="match status" value="1"/>
</dbReference>
<sequence length="56" mass="6614">MSLLSDLESLPLEPGVYLIKDKDEKIVYVGKAKNIRNRVKQHFQTTYNPKEELYLF</sequence>
<dbReference type="Pfam" id="PF01541">
    <property type="entry name" value="GIY-YIG"/>
    <property type="match status" value="1"/>
</dbReference>
<dbReference type="PANTHER" id="PTHR30562">
    <property type="entry name" value="UVRC/OXIDOREDUCTASE"/>
    <property type="match status" value="1"/>
</dbReference>
<reference evidence="2" key="1">
    <citation type="journal article" date="2014" name="Front. Microbiol.">
        <title>High frequency of phylogenetically diverse reductive dehalogenase-homologous genes in deep subseafloor sedimentary metagenomes.</title>
        <authorList>
            <person name="Kawai M."/>
            <person name="Futagami T."/>
            <person name="Toyoda A."/>
            <person name="Takaki Y."/>
            <person name="Nishi S."/>
            <person name="Hori S."/>
            <person name="Arai W."/>
            <person name="Tsubouchi T."/>
            <person name="Morono Y."/>
            <person name="Uchiyama I."/>
            <person name="Ito T."/>
            <person name="Fujiyama A."/>
            <person name="Inagaki F."/>
            <person name="Takami H."/>
        </authorList>
    </citation>
    <scope>NUCLEOTIDE SEQUENCE</scope>
    <source>
        <strain evidence="2">Expedition CK06-06</strain>
    </source>
</reference>